<gene>
    <name evidence="2" type="ORF">SAM23877_0136</name>
    <name evidence="3" type="ORF">SAM23877_7537</name>
    <name evidence="5" type="ORF">SAMT0108</name>
    <name evidence="4" type="ORF">SAMT0109</name>
</gene>
<dbReference type="EMBL" id="AM238663">
    <property type="protein sequence ID" value="CAJ89095.1"/>
    <property type="molecule type" value="Genomic_DNA"/>
</dbReference>
<evidence type="ECO:0000313" key="5">
    <source>
        <dbReference type="EMBL" id="CAJ87817.1"/>
    </source>
</evidence>
<dbReference type="EMBL" id="CP012382">
    <property type="protein sequence ID" value="AKZ53185.1"/>
    <property type="molecule type" value="Genomic_DNA"/>
</dbReference>
<feature type="compositionally biased region" description="Low complexity" evidence="1">
    <location>
        <begin position="13"/>
        <end position="23"/>
    </location>
</feature>
<reference evidence="5" key="2">
    <citation type="journal article" date="2006" name="Microbiology (Mosc.)">
        <title>Multiple biosynthetic and uptake systems mediate siderophore-dependent iron acquisition in Streptomyces coelicolor A3(2) and Streptomyces ambofaciens ATCC 23877.</title>
        <authorList>
            <person name="Barona-Gomez F."/>
            <person name="Lautru S."/>
            <person name="Francou F.X."/>
            <person name="Leblond P."/>
            <person name="Pernodet J.L."/>
            <person name="Challis G.L."/>
        </authorList>
    </citation>
    <scope>NUCLEOTIDE SEQUENCE</scope>
    <source>
        <strain evidence="5">ATCC 23877</strain>
    </source>
</reference>
<feature type="region of interest" description="Disordered" evidence="1">
    <location>
        <begin position="1"/>
        <end position="32"/>
    </location>
</feature>
<dbReference type="RefSeq" id="WP_244902878.1">
    <property type="nucleotide sequence ID" value="NZ_CP012382.1"/>
</dbReference>
<protein>
    <submittedName>
        <fullName evidence="4">Uncharacterized protein SAMT0109</fullName>
    </submittedName>
</protein>
<name>Q1RQX7_STRA7</name>
<dbReference type="EMBL" id="AJ937740">
    <property type="protein sequence ID" value="CAI78038.1"/>
    <property type="molecule type" value="Genomic_DNA"/>
</dbReference>
<dbReference type="KEGG" id="samb:SAM23877_7537"/>
<evidence type="ECO:0000313" key="2">
    <source>
        <dbReference type="EMBL" id="AKZ53185.1"/>
    </source>
</evidence>
<evidence type="ECO:0000313" key="3">
    <source>
        <dbReference type="EMBL" id="AKZ60578.1"/>
    </source>
</evidence>
<dbReference type="AlphaFoldDB" id="Q1RQX7"/>
<evidence type="ECO:0000313" key="6">
    <source>
        <dbReference type="Proteomes" id="UP000061018"/>
    </source>
</evidence>
<dbReference type="Proteomes" id="UP000061018">
    <property type="component" value="Chromosome"/>
</dbReference>
<reference evidence="4" key="1">
    <citation type="journal article" date="2006" name="J. Bacteriol.">
        <title>Intraspecific variability of the terminal inverted repeats of the linear chromosome of Streptomyces ambofaciens.</title>
        <authorList>
            <person name="Choulet F."/>
            <person name="Gallois A."/>
            <person name="Aigle B."/>
            <person name="Mangenot S."/>
            <person name="Gerbaud C."/>
            <person name="Truong C."/>
            <person name="Francou F.X."/>
            <person name="Borges F."/>
            <person name="Fourrier C."/>
            <person name="Guerineau M."/>
            <person name="Decaris B."/>
            <person name="Barbe V."/>
            <person name="Pernodet J.L."/>
            <person name="Leblond P."/>
        </authorList>
    </citation>
    <scope>NUCLEOTIDE SEQUENCE</scope>
    <source>
        <strain evidence="4">ATCC 23877</strain>
    </source>
</reference>
<evidence type="ECO:0000256" key="1">
    <source>
        <dbReference type="SAM" id="MobiDB-lite"/>
    </source>
</evidence>
<proteinExistence type="predicted"/>
<dbReference type="EMBL" id="CP012382">
    <property type="protein sequence ID" value="AKZ60578.1"/>
    <property type="molecule type" value="Genomic_DNA"/>
</dbReference>
<evidence type="ECO:0000313" key="4">
    <source>
        <dbReference type="EMBL" id="CAI78312.1"/>
    </source>
</evidence>
<sequence length="142" mass="15329">MKKQPGSSRPHQDQPAAAAARPAPGEPEHPLLRDVFPDLVAELTALLQDEGESELAVCARDLRLVEECGCGDGFCQSIRTADHPRGRPYGPGHRCVPLSPSTGMLILDVVDGRIVYIEVLDRPPLLRLEERAQPKGPPAAKA</sequence>
<dbReference type="KEGG" id="samb:SAM23877_0136"/>
<dbReference type="EMBL" id="AM238664">
    <property type="protein sequence ID" value="CAJ87817.1"/>
    <property type="molecule type" value="Genomic_DNA"/>
</dbReference>
<reference evidence="2" key="5">
    <citation type="submission" date="2015-07" db="EMBL/GenBank/DDBJ databases">
        <title>Complete genome sequence of Streptomyces ambofaciens ATCC 23877, the spiramycin producer.</title>
        <authorList>
            <person name="Thibessard A."/>
            <person name="Haas D."/>
            <person name="Gerbaud C."/>
            <person name="Aigle B."/>
            <person name="Lautru S."/>
            <person name="Pernodet J.-L."/>
            <person name="Leblond P."/>
        </authorList>
    </citation>
    <scope>NUCLEOTIDE SEQUENCE [LARGE SCALE GENOMIC DNA]</scope>
    <source>
        <strain evidence="2">ATCC 23877</strain>
    </source>
</reference>
<reference evidence="6" key="4">
    <citation type="journal article" date="2015" name="J. Biotechnol.">
        <title>Complete genome sequence of Streptomyces ambofaciens ATCC 23877, the spiramycin producer.</title>
        <authorList>
            <person name="Thibessard A."/>
            <person name="Haas D."/>
            <person name="Gerbaud C."/>
            <person name="Aigle B."/>
            <person name="Lautru S."/>
            <person name="Pernodet J.L."/>
            <person name="Leblond P."/>
        </authorList>
    </citation>
    <scope>NUCLEOTIDE SEQUENCE [LARGE SCALE GENOMIC DNA]</scope>
    <source>
        <strain evidence="6">ATCC 23877 / 3486 / DSM 40053 / JCM 4204 / NBRC 12836 / NRRL B-2516</strain>
    </source>
</reference>
<dbReference type="EMBL" id="AJ937741">
    <property type="protein sequence ID" value="CAI78312.1"/>
    <property type="molecule type" value="Genomic_DNA"/>
</dbReference>
<accession>Q1RQX7</accession>
<organism evidence="4">
    <name type="scientific">Streptomyces ambofaciens (strain ATCC 23877 / 3486 / DSM 40053 / JCM 4204 / NBRC 12836 / NRRL B-2516)</name>
    <dbReference type="NCBI Taxonomy" id="278992"/>
    <lineage>
        <taxon>Bacteria</taxon>
        <taxon>Bacillati</taxon>
        <taxon>Actinomycetota</taxon>
        <taxon>Actinomycetes</taxon>
        <taxon>Kitasatosporales</taxon>
        <taxon>Streptomycetaceae</taxon>
        <taxon>Streptomyces</taxon>
    </lineage>
</organism>
<reference evidence="5" key="3">
    <citation type="journal article" date="2006" name="Mol. Biol. Evol.">
        <title>Evolution of the terminal regions of the Streptomyces linear chromosome.</title>
        <authorList>
            <person name="Choulet F."/>
            <person name="Aigle B."/>
            <person name="Gallois A."/>
            <person name="Mangenot S."/>
            <person name="Gerbaud C."/>
            <person name="Truong C."/>
            <person name="Francou F.X."/>
            <person name="Fourrier C."/>
            <person name="Guerineau M."/>
            <person name="Decaris B."/>
            <person name="Barbe V."/>
            <person name="Pernodet J.L."/>
            <person name="Leblond P."/>
        </authorList>
    </citation>
    <scope>NUCLEOTIDE SEQUENCE</scope>
    <source>
        <strain evidence="5">ATCC 23877</strain>
    </source>
</reference>